<dbReference type="InterPro" id="IPR050796">
    <property type="entry name" value="SCF_F-box_component"/>
</dbReference>
<dbReference type="SUPFAM" id="SSF81383">
    <property type="entry name" value="F-box domain"/>
    <property type="match status" value="1"/>
</dbReference>
<dbReference type="PANTHER" id="PTHR31672">
    <property type="entry name" value="BNACNNG10540D PROTEIN"/>
    <property type="match status" value="1"/>
</dbReference>
<dbReference type="PROSITE" id="PS50181">
    <property type="entry name" value="FBOX"/>
    <property type="match status" value="1"/>
</dbReference>
<gene>
    <name evidence="2" type="ORF">Tsubulata_023036</name>
</gene>
<dbReference type="Gene3D" id="1.20.1280.50">
    <property type="match status" value="1"/>
</dbReference>
<dbReference type="Proteomes" id="UP001141552">
    <property type="component" value="Unassembled WGS sequence"/>
</dbReference>
<evidence type="ECO:0000259" key="1">
    <source>
        <dbReference type="PROSITE" id="PS50181"/>
    </source>
</evidence>
<dbReference type="InterPro" id="IPR036047">
    <property type="entry name" value="F-box-like_dom_sf"/>
</dbReference>
<reference evidence="2" key="2">
    <citation type="journal article" date="2023" name="Plants (Basel)">
        <title>Annotation of the Turnera subulata (Passifloraceae) Draft Genome Reveals the S-Locus Evolved after the Divergence of Turneroideae from Passifloroideae in a Stepwise Manner.</title>
        <authorList>
            <person name="Henning P.M."/>
            <person name="Roalson E.H."/>
            <person name="Mir W."/>
            <person name="McCubbin A.G."/>
            <person name="Shore J.S."/>
        </authorList>
    </citation>
    <scope>NUCLEOTIDE SEQUENCE</scope>
    <source>
        <strain evidence="2">F60SS</strain>
    </source>
</reference>
<dbReference type="CDD" id="cd22157">
    <property type="entry name" value="F-box_AtFBW1-like"/>
    <property type="match status" value="1"/>
</dbReference>
<sequence>MGAANLRLPSEIVEEILALLPQQSIHRFRSVSKSWSSLLVSVEFHKLRSRSSPPEINVQKLLHHYRKYYPHGANSTSYYGFESMDFRNGQSKNGEAEMEATIKLAAWDTILYRIRRVADA</sequence>
<evidence type="ECO:0000313" key="3">
    <source>
        <dbReference type="Proteomes" id="UP001141552"/>
    </source>
</evidence>
<name>A0A9Q0F799_9ROSI</name>
<comment type="caution">
    <text evidence="2">The sequence shown here is derived from an EMBL/GenBank/DDBJ whole genome shotgun (WGS) entry which is preliminary data.</text>
</comment>
<dbReference type="InterPro" id="IPR001810">
    <property type="entry name" value="F-box_dom"/>
</dbReference>
<dbReference type="Pfam" id="PF00646">
    <property type="entry name" value="F-box"/>
    <property type="match status" value="1"/>
</dbReference>
<feature type="domain" description="F-box" evidence="1">
    <location>
        <begin position="2"/>
        <end position="47"/>
    </location>
</feature>
<reference evidence="2" key="1">
    <citation type="submission" date="2022-02" db="EMBL/GenBank/DDBJ databases">
        <authorList>
            <person name="Henning P.M."/>
            <person name="McCubbin A.G."/>
            <person name="Shore J.S."/>
        </authorList>
    </citation>
    <scope>NUCLEOTIDE SEQUENCE</scope>
    <source>
        <strain evidence="2">F60SS</strain>
        <tissue evidence="2">Leaves</tissue>
    </source>
</reference>
<proteinExistence type="predicted"/>
<dbReference type="AlphaFoldDB" id="A0A9Q0F799"/>
<organism evidence="2 3">
    <name type="scientific">Turnera subulata</name>
    <dbReference type="NCBI Taxonomy" id="218843"/>
    <lineage>
        <taxon>Eukaryota</taxon>
        <taxon>Viridiplantae</taxon>
        <taxon>Streptophyta</taxon>
        <taxon>Embryophyta</taxon>
        <taxon>Tracheophyta</taxon>
        <taxon>Spermatophyta</taxon>
        <taxon>Magnoliopsida</taxon>
        <taxon>eudicotyledons</taxon>
        <taxon>Gunneridae</taxon>
        <taxon>Pentapetalae</taxon>
        <taxon>rosids</taxon>
        <taxon>fabids</taxon>
        <taxon>Malpighiales</taxon>
        <taxon>Passifloraceae</taxon>
        <taxon>Turnera</taxon>
    </lineage>
</organism>
<dbReference type="EMBL" id="JAKUCV010006728">
    <property type="protein sequence ID" value="KAJ4826165.1"/>
    <property type="molecule type" value="Genomic_DNA"/>
</dbReference>
<accession>A0A9Q0F799</accession>
<keyword evidence="3" id="KW-1185">Reference proteome</keyword>
<dbReference type="SMART" id="SM00256">
    <property type="entry name" value="FBOX"/>
    <property type="match status" value="1"/>
</dbReference>
<evidence type="ECO:0000313" key="2">
    <source>
        <dbReference type="EMBL" id="KAJ4826165.1"/>
    </source>
</evidence>
<protein>
    <recommendedName>
        <fullName evidence="1">F-box domain-containing protein</fullName>
    </recommendedName>
</protein>